<sequence>SLLKRSRIQPHIITFAVNGVSSKYGVDISDINWESMQFCAIVGGVGSFVEVVSF</sequence>
<dbReference type="Proteomes" id="UP000324800">
    <property type="component" value="Unassembled WGS sequence"/>
</dbReference>
<evidence type="ECO:0000313" key="1">
    <source>
        <dbReference type="EMBL" id="KAA6332979.1"/>
    </source>
</evidence>
<protein>
    <submittedName>
        <fullName evidence="1">Uncharacterized protein</fullName>
    </submittedName>
</protein>
<reference evidence="1 2" key="1">
    <citation type="submission" date="2019-03" db="EMBL/GenBank/DDBJ databases">
        <title>Single cell metagenomics reveals metabolic interactions within the superorganism composed of flagellate Streblomastix strix and complex community of Bacteroidetes bacteria on its surface.</title>
        <authorList>
            <person name="Treitli S.C."/>
            <person name="Kolisko M."/>
            <person name="Husnik F."/>
            <person name="Keeling P."/>
            <person name="Hampl V."/>
        </authorList>
    </citation>
    <scope>NUCLEOTIDE SEQUENCE [LARGE SCALE GENOMIC DNA]</scope>
    <source>
        <strain evidence="1">ST1C</strain>
    </source>
</reference>
<dbReference type="EMBL" id="SNRW01042294">
    <property type="protein sequence ID" value="KAA6332979.1"/>
    <property type="molecule type" value="Genomic_DNA"/>
</dbReference>
<comment type="caution">
    <text evidence="1">The sequence shown here is derived from an EMBL/GenBank/DDBJ whole genome shotgun (WGS) entry which is preliminary data.</text>
</comment>
<accession>A0A5J4RH31</accession>
<feature type="non-terminal residue" evidence="1">
    <location>
        <position position="1"/>
    </location>
</feature>
<name>A0A5J4RH31_9EUKA</name>
<dbReference type="AlphaFoldDB" id="A0A5J4RH31"/>
<proteinExistence type="predicted"/>
<organism evidence="1 2">
    <name type="scientific">Streblomastix strix</name>
    <dbReference type="NCBI Taxonomy" id="222440"/>
    <lineage>
        <taxon>Eukaryota</taxon>
        <taxon>Metamonada</taxon>
        <taxon>Preaxostyla</taxon>
        <taxon>Oxymonadida</taxon>
        <taxon>Streblomastigidae</taxon>
        <taxon>Streblomastix</taxon>
    </lineage>
</organism>
<evidence type="ECO:0000313" key="2">
    <source>
        <dbReference type="Proteomes" id="UP000324800"/>
    </source>
</evidence>
<gene>
    <name evidence="1" type="ORF">EZS28_053219</name>
</gene>